<comment type="function">
    <text evidence="3">Catalyzes the formation of S-adenosylmethionine from methionine and ATP. The reaction comprises two steps that are both catalyzed by the same enzyme: formation of S-adenosylmethionine (AdoMet) and triphosphate, and subsequent hydrolysis of the triphosphate.</text>
</comment>
<dbReference type="InterPro" id="IPR022630">
    <property type="entry name" value="S-AdoMet_synt_C"/>
</dbReference>
<evidence type="ECO:0000256" key="17">
    <source>
        <dbReference type="RuleBase" id="RU000541"/>
    </source>
</evidence>
<feature type="domain" description="S-adenosylmethionine synthetase C-terminal" evidence="21">
    <location>
        <begin position="274"/>
        <end position="414"/>
    </location>
</feature>
<dbReference type="InterPro" id="IPR022631">
    <property type="entry name" value="ADOMET_SYNTHASE_CS"/>
</dbReference>
<dbReference type="FunFam" id="3.30.300.10:FF:000011">
    <property type="entry name" value="S-adenosylmethionine synthase"/>
    <property type="match status" value="1"/>
</dbReference>
<dbReference type="CDD" id="cd18079">
    <property type="entry name" value="S-AdoMet_synt"/>
    <property type="match status" value="1"/>
</dbReference>
<gene>
    <name evidence="22" type="ORF">HPP92_012771</name>
</gene>
<evidence type="ECO:0000259" key="19">
    <source>
        <dbReference type="Pfam" id="PF00438"/>
    </source>
</evidence>
<keyword evidence="16" id="KW-0170">Cobalt</keyword>
<feature type="domain" description="S-adenosylmethionine synthetase N-terminal" evidence="19">
    <location>
        <begin position="7"/>
        <end position="94"/>
    </location>
</feature>
<keyword evidence="10 17" id="KW-0808">Transferase</keyword>
<dbReference type="PROSITE" id="PS00376">
    <property type="entry name" value="ADOMET_SYNTHASE_1"/>
    <property type="match status" value="1"/>
</dbReference>
<comment type="subcellular location">
    <subcellularLocation>
        <location evidence="4">Cytoplasm</location>
    </subcellularLocation>
</comment>
<evidence type="ECO:0000256" key="8">
    <source>
        <dbReference type="ARBA" id="ARBA00022490"/>
    </source>
</evidence>
<evidence type="ECO:0000256" key="10">
    <source>
        <dbReference type="ARBA" id="ARBA00022679"/>
    </source>
</evidence>
<comment type="cofactor">
    <cofactor evidence="17">
        <name>K(+)</name>
        <dbReference type="ChEBI" id="CHEBI:29103"/>
    </cofactor>
    <text evidence="17">Binds 1 potassium ion per subunit. The potassium ion interacts primarily with the substrate.</text>
</comment>
<keyword evidence="11 17" id="KW-0479">Metal-binding</keyword>
<dbReference type="EC" id="2.5.1.6" evidence="17"/>
<dbReference type="EMBL" id="JADCNL010000006">
    <property type="protein sequence ID" value="KAG0475930.1"/>
    <property type="molecule type" value="Genomic_DNA"/>
</dbReference>
<evidence type="ECO:0000256" key="13">
    <source>
        <dbReference type="ARBA" id="ARBA00022840"/>
    </source>
</evidence>
<evidence type="ECO:0000256" key="1">
    <source>
        <dbReference type="ARBA" id="ARBA00001941"/>
    </source>
</evidence>
<protein>
    <recommendedName>
        <fullName evidence="17">S-adenosylmethionine synthase</fullName>
        <ecNumber evidence="17">2.5.1.6</ecNumber>
    </recommendedName>
</protein>
<accession>A0A835UXD0</accession>
<evidence type="ECO:0000256" key="16">
    <source>
        <dbReference type="ARBA" id="ARBA00023285"/>
    </source>
</evidence>
<comment type="cofactor">
    <cofactor evidence="1">
        <name>Co(2+)</name>
        <dbReference type="ChEBI" id="CHEBI:48828"/>
    </cofactor>
</comment>
<evidence type="ECO:0000256" key="7">
    <source>
        <dbReference type="ARBA" id="ARBA00011881"/>
    </source>
</evidence>
<comment type="cofactor">
    <cofactor evidence="2">
        <name>Mg(2+)</name>
        <dbReference type="ChEBI" id="CHEBI:18420"/>
    </cofactor>
</comment>
<evidence type="ECO:0000256" key="5">
    <source>
        <dbReference type="ARBA" id="ARBA00005224"/>
    </source>
</evidence>
<evidence type="ECO:0000256" key="12">
    <source>
        <dbReference type="ARBA" id="ARBA00022741"/>
    </source>
</evidence>
<dbReference type="InterPro" id="IPR002133">
    <property type="entry name" value="S-AdoMet_synthetase"/>
</dbReference>
<reference evidence="22 23" key="1">
    <citation type="journal article" date="2020" name="Nat. Food">
        <title>A phased Vanilla planifolia genome enables genetic improvement of flavour and production.</title>
        <authorList>
            <person name="Hasing T."/>
            <person name="Tang H."/>
            <person name="Brym M."/>
            <person name="Khazi F."/>
            <person name="Huang T."/>
            <person name="Chambers A.H."/>
        </authorList>
    </citation>
    <scope>NUCLEOTIDE SEQUENCE [LARGE SCALE GENOMIC DNA]</scope>
    <source>
        <tissue evidence="22">Leaf</tissue>
    </source>
</reference>
<evidence type="ECO:0000259" key="20">
    <source>
        <dbReference type="Pfam" id="PF02772"/>
    </source>
</evidence>
<dbReference type="PANTHER" id="PTHR11964">
    <property type="entry name" value="S-ADENOSYLMETHIONINE SYNTHETASE"/>
    <property type="match status" value="1"/>
</dbReference>
<dbReference type="GO" id="GO:0005737">
    <property type="term" value="C:cytoplasm"/>
    <property type="evidence" value="ECO:0007669"/>
    <property type="project" value="UniProtKB-SubCell"/>
</dbReference>
<evidence type="ECO:0000313" key="22">
    <source>
        <dbReference type="EMBL" id="KAG0475930.1"/>
    </source>
</evidence>
<dbReference type="HAMAP" id="MF_00086">
    <property type="entry name" value="S_AdoMet_synth1"/>
    <property type="match status" value="1"/>
</dbReference>
<evidence type="ECO:0000256" key="4">
    <source>
        <dbReference type="ARBA" id="ARBA00004496"/>
    </source>
</evidence>
<dbReference type="UniPathway" id="UPA00315">
    <property type="reaction ID" value="UER00080"/>
</dbReference>
<dbReference type="GO" id="GO:0046872">
    <property type="term" value="F:metal ion binding"/>
    <property type="evidence" value="ECO:0007669"/>
    <property type="project" value="UniProtKB-KW"/>
</dbReference>
<dbReference type="Pfam" id="PF02773">
    <property type="entry name" value="S-AdoMet_synt_C"/>
    <property type="match status" value="1"/>
</dbReference>
<comment type="pathway">
    <text evidence="5 17">Amino-acid biosynthesis; S-adenosyl-L-methionine biosynthesis; S-adenosyl-L-methionine from L-methionine: step 1/1.</text>
</comment>
<dbReference type="GO" id="GO:0006730">
    <property type="term" value="P:one-carbon metabolic process"/>
    <property type="evidence" value="ECO:0007669"/>
    <property type="project" value="UniProtKB-KW"/>
</dbReference>
<dbReference type="InterPro" id="IPR022636">
    <property type="entry name" value="S-AdoMet_synthetase_sfam"/>
</dbReference>
<evidence type="ECO:0000256" key="3">
    <source>
        <dbReference type="ARBA" id="ARBA00003583"/>
    </source>
</evidence>
<organism evidence="22 23">
    <name type="scientific">Vanilla planifolia</name>
    <name type="common">Vanilla</name>
    <dbReference type="NCBI Taxonomy" id="51239"/>
    <lineage>
        <taxon>Eukaryota</taxon>
        <taxon>Viridiplantae</taxon>
        <taxon>Streptophyta</taxon>
        <taxon>Embryophyta</taxon>
        <taxon>Tracheophyta</taxon>
        <taxon>Spermatophyta</taxon>
        <taxon>Magnoliopsida</taxon>
        <taxon>Liliopsida</taxon>
        <taxon>Asparagales</taxon>
        <taxon>Orchidaceae</taxon>
        <taxon>Vanilloideae</taxon>
        <taxon>Vanilleae</taxon>
        <taxon>Vanilla</taxon>
    </lineage>
</organism>
<keyword evidence="15 17" id="KW-0630">Potassium</keyword>
<dbReference type="NCBIfam" id="TIGR01034">
    <property type="entry name" value="metK"/>
    <property type="match status" value="1"/>
</dbReference>
<dbReference type="FunFam" id="3.30.300.10:FF:000004">
    <property type="entry name" value="S-adenosylmethionine synthase"/>
    <property type="match status" value="1"/>
</dbReference>
<evidence type="ECO:0000256" key="15">
    <source>
        <dbReference type="ARBA" id="ARBA00022958"/>
    </source>
</evidence>
<comment type="catalytic activity">
    <reaction evidence="17">
        <text>L-methionine + ATP + H2O = S-adenosyl-L-methionine + phosphate + diphosphate</text>
        <dbReference type="Rhea" id="RHEA:21080"/>
        <dbReference type="ChEBI" id="CHEBI:15377"/>
        <dbReference type="ChEBI" id="CHEBI:30616"/>
        <dbReference type="ChEBI" id="CHEBI:33019"/>
        <dbReference type="ChEBI" id="CHEBI:43474"/>
        <dbReference type="ChEBI" id="CHEBI:57844"/>
        <dbReference type="ChEBI" id="CHEBI:59789"/>
        <dbReference type="EC" id="2.5.1.6"/>
    </reaction>
</comment>
<evidence type="ECO:0000256" key="9">
    <source>
        <dbReference type="ARBA" id="ARBA00022563"/>
    </source>
</evidence>
<keyword evidence="12 17" id="KW-0547">Nucleotide-binding</keyword>
<keyword evidence="23" id="KW-1185">Reference proteome</keyword>
<feature type="domain" description="S-adenosylmethionine synthetase central" evidence="20">
    <location>
        <begin position="151"/>
        <end position="272"/>
    </location>
</feature>
<keyword evidence="14 17" id="KW-0460">Magnesium</keyword>
<keyword evidence="8" id="KW-0963">Cytoplasm</keyword>
<dbReference type="FunFam" id="3.30.300.10:FF:000003">
    <property type="entry name" value="S-adenosylmethionine synthase"/>
    <property type="match status" value="1"/>
</dbReference>
<dbReference type="InterPro" id="IPR022629">
    <property type="entry name" value="S-AdoMet_synt_central"/>
</dbReference>
<evidence type="ECO:0000313" key="23">
    <source>
        <dbReference type="Proteomes" id="UP000636800"/>
    </source>
</evidence>
<dbReference type="Pfam" id="PF02772">
    <property type="entry name" value="S-AdoMet_synt_M"/>
    <property type="match status" value="1"/>
</dbReference>
<evidence type="ECO:0000256" key="2">
    <source>
        <dbReference type="ARBA" id="ARBA00001946"/>
    </source>
</evidence>
<dbReference type="PROSITE" id="PS00377">
    <property type="entry name" value="ADOMET_SYNTHASE_2"/>
    <property type="match status" value="1"/>
</dbReference>
<dbReference type="GO" id="GO:0005524">
    <property type="term" value="F:ATP binding"/>
    <property type="evidence" value="ECO:0007669"/>
    <property type="project" value="UniProtKB-KW"/>
</dbReference>
<dbReference type="AlphaFoldDB" id="A0A835UXD0"/>
<dbReference type="GO" id="GO:0004478">
    <property type="term" value="F:methionine adenosyltransferase activity"/>
    <property type="evidence" value="ECO:0007669"/>
    <property type="project" value="UniProtKB-EC"/>
</dbReference>
<keyword evidence="13 17" id="KW-0067">ATP-binding</keyword>
<dbReference type="PIRSF" id="PIRSF000497">
    <property type="entry name" value="MAT"/>
    <property type="match status" value="1"/>
</dbReference>
<dbReference type="GO" id="GO:0006556">
    <property type="term" value="P:S-adenosylmethionine biosynthetic process"/>
    <property type="evidence" value="ECO:0007669"/>
    <property type="project" value="UniProtKB-UniPathway"/>
</dbReference>
<dbReference type="SUPFAM" id="SSF55973">
    <property type="entry name" value="S-adenosylmethionine synthetase"/>
    <property type="match status" value="4"/>
</dbReference>
<comment type="similarity">
    <text evidence="6 18">Belongs to the AdoMet synthase family.</text>
</comment>
<name>A0A835UXD0_VANPL</name>
<sequence length="426" mass="46700">MAGLETFLFTSESVNEGHPDKLCDQISDAILDACLEQDQDSKVACETCSKTNMVMVFGEITTKANVDYEKIVRDTCRKIGFVSDDVGLDADNCKANVDYEKIVRDTCRKIGFVSDDVGLDADNCKVLVNIEQQSPDIAQGVHGHFTKRPEEIGAGDQGHMFGYATDETPELMPLSHVLATKLGARLTEVRKNGTCSWLRPDGKTQVTVEYRNDGGAMVPIRVHTVLISTQHDETVTNDEIAADLKEHVIKPVIPEQYLDEKTIFHLNPSGRFVIGGPHGDAGLTGRKIIIDTYGGWGAHGGGAFSGKDPTKVDRSGAYIVRQAAKSVVANGLARRCLVQVSYAIGVPEPLSVFVDTYGTGKIPDKEILKIVKENFDFRPGMITINLDLKRGGNRFIKTAAYGHFGRDDPDFTWEVVKPLKWEKPAA</sequence>
<comment type="cofactor">
    <cofactor evidence="17">
        <name>Mn(2+)</name>
        <dbReference type="ChEBI" id="CHEBI:29035"/>
    </cofactor>
    <cofactor evidence="17">
        <name>Mg(2+)</name>
        <dbReference type="ChEBI" id="CHEBI:18420"/>
    </cofactor>
    <cofactor evidence="17">
        <name>Co(2+)</name>
        <dbReference type="ChEBI" id="CHEBI:48828"/>
    </cofactor>
    <text evidence="17">Binds 2 divalent ions per subunit. The metal ions interact primarily with the substrate. Can utilize magnesium, manganese or cobalt (in vitro).</text>
</comment>
<dbReference type="InterPro" id="IPR022628">
    <property type="entry name" value="S-AdoMet_synt_N"/>
</dbReference>
<dbReference type="Proteomes" id="UP000636800">
    <property type="component" value="Chromosome 6"/>
</dbReference>
<evidence type="ECO:0000256" key="14">
    <source>
        <dbReference type="ARBA" id="ARBA00022842"/>
    </source>
</evidence>
<evidence type="ECO:0000256" key="11">
    <source>
        <dbReference type="ARBA" id="ARBA00022723"/>
    </source>
</evidence>
<comment type="caution">
    <text evidence="22">The sequence shown here is derived from an EMBL/GenBank/DDBJ whole genome shotgun (WGS) entry which is preliminary data.</text>
</comment>
<dbReference type="Gene3D" id="3.30.300.10">
    <property type="match status" value="4"/>
</dbReference>
<evidence type="ECO:0000256" key="18">
    <source>
        <dbReference type="RuleBase" id="RU004462"/>
    </source>
</evidence>
<dbReference type="OrthoDB" id="1063609at2759"/>
<comment type="subunit">
    <text evidence="7">Homotetramer.</text>
</comment>
<proteinExistence type="inferred from homology"/>
<evidence type="ECO:0000256" key="6">
    <source>
        <dbReference type="ARBA" id="ARBA00009685"/>
    </source>
</evidence>
<dbReference type="Pfam" id="PF00438">
    <property type="entry name" value="S-AdoMet_synt_N"/>
    <property type="match status" value="1"/>
</dbReference>
<evidence type="ECO:0000259" key="21">
    <source>
        <dbReference type="Pfam" id="PF02773"/>
    </source>
</evidence>
<keyword evidence="9 17" id="KW-0554">One-carbon metabolism</keyword>